<dbReference type="GO" id="GO:0005759">
    <property type="term" value="C:mitochondrial matrix"/>
    <property type="evidence" value="ECO:0007669"/>
    <property type="project" value="TreeGrafter"/>
</dbReference>
<dbReference type="GO" id="GO:0003682">
    <property type="term" value="F:chromatin binding"/>
    <property type="evidence" value="ECO:0007669"/>
    <property type="project" value="TreeGrafter"/>
</dbReference>
<dbReference type="GO" id="GO:0042276">
    <property type="term" value="P:error-prone translesion synthesis"/>
    <property type="evidence" value="ECO:0007669"/>
    <property type="project" value="InterPro"/>
</dbReference>
<dbReference type="EC" id="2.7.7.102" evidence="3"/>
<dbReference type="EMBL" id="HBIO01010605">
    <property type="protein sequence ID" value="CAE0463378.1"/>
    <property type="molecule type" value="Transcribed_RNA"/>
</dbReference>
<evidence type="ECO:0000256" key="4">
    <source>
        <dbReference type="ARBA" id="ARBA00047303"/>
    </source>
</evidence>
<comment type="catalytic activity">
    <reaction evidence="4">
        <text>DNA(n) + a 2'-deoxyribonucleoside 5'-triphosphate = DNA(n+1) + diphosphate</text>
        <dbReference type="Rhea" id="RHEA:22508"/>
        <dbReference type="Rhea" id="RHEA-COMP:17339"/>
        <dbReference type="Rhea" id="RHEA-COMP:17340"/>
        <dbReference type="ChEBI" id="CHEBI:33019"/>
        <dbReference type="ChEBI" id="CHEBI:61560"/>
        <dbReference type="ChEBI" id="CHEBI:173112"/>
        <dbReference type="EC" id="2.7.7.7"/>
    </reaction>
    <physiologicalReaction direction="left-to-right" evidence="4">
        <dbReference type="Rhea" id="RHEA:22509"/>
    </physiologicalReaction>
</comment>
<evidence type="ECO:0000256" key="3">
    <source>
        <dbReference type="ARBA" id="ARBA00044768"/>
    </source>
</evidence>
<feature type="compositionally biased region" description="Polar residues" evidence="5">
    <location>
        <begin position="79"/>
        <end position="88"/>
    </location>
</feature>
<dbReference type="GO" id="GO:0003887">
    <property type="term" value="F:DNA-directed DNA polymerase activity"/>
    <property type="evidence" value="ECO:0007669"/>
    <property type="project" value="UniProtKB-EC"/>
</dbReference>
<organism evidence="7">
    <name type="scientific">Chaetoceros debilis</name>
    <dbReference type="NCBI Taxonomy" id="122233"/>
    <lineage>
        <taxon>Eukaryota</taxon>
        <taxon>Sar</taxon>
        <taxon>Stramenopiles</taxon>
        <taxon>Ochrophyta</taxon>
        <taxon>Bacillariophyta</taxon>
        <taxon>Coscinodiscophyceae</taxon>
        <taxon>Chaetocerotophycidae</taxon>
        <taxon>Chaetocerotales</taxon>
        <taxon>Chaetocerotaceae</taxon>
        <taxon>Chaetoceros</taxon>
    </lineage>
</organism>
<accession>A0A6S8THK3</accession>
<dbReference type="GO" id="GO:0005634">
    <property type="term" value="C:nucleus"/>
    <property type="evidence" value="ECO:0007669"/>
    <property type="project" value="TreeGrafter"/>
</dbReference>
<proteinExistence type="predicted"/>
<comment type="catalytic activity">
    <reaction evidence="2">
        <text>ssDNA + n NTP = ssDNA/pppN(pN)n-1 hybrid + (n-1) diphosphate.</text>
        <dbReference type="EC" id="2.7.7.102"/>
    </reaction>
</comment>
<dbReference type="EMBL" id="HBIO01010606">
    <property type="protein sequence ID" value="CAE0463379.1"/>
    <property type="molecule type" value="Transcribed_RNA"/>
</dbReference>
<dbReference type="GO" id="GO:0006264">
    <property type="term" value="P:mitochondrial DNA replication"/>
    <property type="evidence" value="ECO:0007669"/>
    <property type="project" value="TreeGrafter"/>
</dbReference>
<feature type="compositionally biased region" description="Basic and acidic residues" evidence="5">
    <location>
        <begin position="445"/>
        <end position="474"/>
    </location>
</feature>
<feature type="compositionally biased region" description="Basic and acidic residues" evidence="5">
    <location>
        <begin position="1"/>
        <end position="12"/>
    </location>
</feature>
<dbReference type="GO" id="GO:0031297">
    <property type="term" value="P:replication fork processing"/>
    <property type="evidence" value="ECO:0007669"/>
    <property type="project" value="TreeGrafter"/>
</dbReference>
<dbReference type="InterPro" id="IPR044917">
    <property type="entry name" value="PRIMPOL"/>
</dbReference>
<feature type="region of interest" description="Disordered" evidence="5">
    <location>
        <begin position="435"/>
        <end position="484"/>
    </location>
</feature>
<reference evidence="7" key="1">
    <citation type="submission" date="2021-01" db="EMBL/GenBank/DDBJ databases">
        <authorList>
            <person name="Corre E."/>
            <person name="Pelletier E."/>
            <person name="Niang G."/>
            <person name="Scheremetjew M."/>
            <person name="Finn R."/>
            <person name="Kale V."/>
            <person name="Holt S."/>
            <person name="Cochrane G."/>
            <person name="Meng A."/>
            <person name="Brown T."/>
            <person name="Cohen L."/>
        </authorList>
    </citation>
    <scope>NUCLEOTIDE SEQUENCE</scope>
    <source>
        <strain evidence="7">MM31A-1</strain>
    </source>
</reference>
<dbReference type="AlphaFoldDB" id="A0A6S8THK3"/>
<evidence type="ECO:0000256" key="1">
    <source>
        <dbReference type="ARBA" id="ARBA00026139"/>
    </source>
</evidence>
<feature type="compositionally biased region" description="Polar residues" evidence="5">
    <location>
        <begin position="19"/>
        <end position="31"/>
    </location>
</feature>
<gene>
    <name evidence="6" type="ORF">CDEB00056_LOCUS8219</name>
    <name evidence="7" type="ORF">CDEB00056_LOCUS8220</name>
</gene>
<feature type="compositionally biased region" description="Polar residues" evidence="5">
    <location>
        <begin position="40"/>
        <end position="54"/>
    </location>
</feature>
<feature type="compositionally biased region" description="Polar residues" evidence="5">
    <location>
        <begin position="185"/>
        <end position="203"/>
    </location>
</feature>
<dbReference type="GO" id="GO:0009411">
    <property type="term" value="P:response to UV"/>
    <property type="evidence" value="ECO:0007669"/>
    <property type="project" value="TreeGrafter"/>
</dbReference>
<sequence length="795" mass="89883">MDNDITKWRRGDDNEDETTPASDIWTRSSIGSKRRRAGRQDQTQMKTAGTSMATPQKKKKSSGVSPESFHKPLHKLSPSIPSTTNAGSGSKPAADSADSRRRMGASSATVEYEERLRKTLRSIGTSVDYRDLAGRYERFKNQSTYSEFPIQEPALRALDDLITKWNTKLKSKEQQGQENENENNKASSQKAHHIQPSNFNSYEDQVDSDVDPMWSLEPRIFAIEKSATGKRKYIVTALGRFMHHYWRFCEPSSRHYYELIREETPCRLYFDLEYNKKANPGITNETNEALINEFISELSAEIHSQFNISMKRRHVFDLDSSTDKKFSRHLICHFPNGELFADAVSCGDFVKNFVGQLAEGVATKTLEEKCPTLAKYLFINSKEESSSTLPVVEIGTGTVVEAPITKSGISHEILVSQAPNKESQSKHEISANIDVHISGDEPSEESNKELSPSKDERKDENEDGIEKNHQEETQHNPSRHHAYDQNKTCFVDTGVYTRNRLFRLLGSSKFGKPPSAALRVAAANTFKFSDAALTGSSDSNDIDKLFNWCNRAASLVQSLVTPAVNETYVDGEGELKILKIKITDEATVGNDRVPLTGRHGRAKPRGPINTKRYGPSPFPLLDEFVNENLAKRKGVKGAMREWAILSSERDDFDNDATITYQIKGNRWCENIQRCHKSNNVMWSVSLRDMNYWQTCWDPDCRMASFRGLVQEVPYDIKKEIERVSLDEAIRIDGDFEDALASFPMPDLANVKYTHTVENKEIKHSSTYDSVISEIEDSDFETALNQAITSQPDLFP</sequence>
<evidence type="ECO:0000256" key="2">
    <source>
        <dbReference type="ARBA" id="ARBA00044677"/>
    </source>
</evidence>
<feature type="region of interest" description="Disordered" evidence="5">
    <location>
        <begin position="169"/>
        <end position="206"/>
    </location>
</feature>
<evidence type="ECO:0000313" key="7">
    <source>
        <dbReference type="EMBL" id="CAE0463379.1"/>
    </source>
</evidence>
<dbReference type="PANTHER" id="PTHR31399:SF0">
    <property type="entry name" value="DNA-DIRECTED PRIMASE_POLYMERASE PROTEIN"/>
    <property type="match status" value="1"/>
</dbReference>
<name>A0A6S8THK3_9STRA</name>
<protein>
    <recommendedName>
        <fullName evidence="1">DNA-directed primase/polymerase protein</fullName>
        <ecNumber evidence="3">2.7.7.102</ecNumber>
    </recommendedName>
</protein>
<evidence type="ECO:0000313" key="6">
    <source>
        <dbReference type="EMBL" id="CAE0463378.1"/>
    </source>
</evidence>
<dbReference type="Pfam" id="PF03121">
    <property type="entry name" value="Herpes_UL52"/>
    <property type="match status" value="1"/>
</dbReference>
<dbReference type="PANTHER" id="PTHR31399">
    <property type="entry name" value="DNA-DIRECTED PRIMASE / POLYMERASE PROTEIN"/>
    <property type="match status" value="1"/>
</dbReference>
<feature type="region of interest" description="Disordered" evidence="5">
    <location>
        <begin position="1"/>
        <end position="112"/>
    </location>
</feature>
<evidence type="ECO:0000256" key="5">
    <source>
        <dbReference type="SAM" id="MobiDB-lite"/>
    </source>
</evidence>